<dbReference type="EC" id="2.3.1.35" evidence="13"/>
<keyword evidence="6 13" id="KW-0808">Transferase</keyword>
<dbReference type="GO" id="GO:0004358">
    <property type="term" value="F:L-glutamate N-acetyltransferase activity, acting on acetyl-L-ornithine as donor"/>
    <property type="evidence" value="ECO:0007669"/>
    <property type="project" value="UniProtKB-UniRule"/>
</dbReference>
<dbReference type="FunFam" id="3.30.2330.10:FF:000001">
    <property type="entry name" value="Arginine biosynthesis bifunctional protein ArgJ, mitochondrial"/>
    <property type="match status" value="1"/>
</dbReference>
<feature type="binding site" evidence="13">
    <location>
        <position position="319"/>
    </location>
    <ligand>
        <name>substrate</name>
    </ligand>
</feature>
<name>A0A6H2H2W4_9BACL</name>
<dbReference type="KEGG" id="palr:HGI30_21010"/>
<feature type="chain" id="PRO_5026398216" description="Arginine biosynthesis bifunctional protein ArgJ alpha chain" evidence="13">
    <location>
        <begin position="1"/>
        <end position="232"/>
    </location>
</feature>
<dbReference type="Pfam" id="PF01960">
    <property type="entry name" value="ArgJ"/>
    <property type="match status" value="1"/>
</dbReference>
<protein>
    <recommendedName>
        <fullName evidence="13">Arginine biosynthesis bifunctional protein ArgJ</fullName>
    </recommendedName>
    <domain>
        <recommendedName>
            <fullName evidence="13">Glutamate N-acetyltransferase</fullName>
            <ecNumber evidence="13">2.3.1.35</ecNumber>
        </recommendedName>
        <alternativeName>
            <fullName evidence="13">Ornithine acetyltransferase</fullName>
            <shortName evidence="13">OATase</shortName>
        </alternativeName>
        <alternativeName>
            <fullName evidence="13">Ornithine transacetylase</fullName>
        </alternativeName>
    </domain>
    <domain>
        <recommendedName>
            <fullName evidence="13">Amino-acid acetyltransferase</fullName>
            <ecNumber evidence="13">2.3.1.1</ecNumber>
        </recommendedName>
        <alternativeName>
            <fullName evidence="13">N-acetylglutamate synthase</fullName>
            <shortName evidence="13">AGSase</shortName>
        </alternativeName>
    </domain>
    <component>
        <recommendedName>
            <fullName evidence="13">Arginine biosynthesis bifunctional protein ArgJ alpha chain</fullName>
        </recommendedName>
    </component>
    <component>
        <recommendedName>
            <fullName evidence="13">Arginine biosynthesis bifunctional protein ArgJ beta chain</fullName>
        </recommendedName>
    </component>
</protein>
<dbReference type="RefSeq" id="WP_168909289.1">
    <property type="nucleotide sequence ID" value="NZ_CP051428.1"/>
</dbReference>
<keyword evidence="9 13" id="KW-0012">Acyltransferase</keyword>
<evidence type="ECO:0000256" key="13">
    <source>
        <dbReference type="HAMAP-Rule" id="MF_01106"/>
    </source>
</evidence>
<organism evidence="14 15">
    <name type="scientific">Paenibacillus albicereus</name>
    <dbReference type="NCBI Taxonomy" id="2726185"/>
    <lineage>
        <taxon>Bacteria</taxon>
        <taxon>Bacillati</taxon>
        <taxon>Bacillota</taxon>
        <taxon>Bacilli</taxon>
        <taxon>Bacillales</taxon>
        <taxon>Paenibacillaceae</taxon>
        <taxon>Paenibacillus</taxon>
    </lineage>
</organism>
<comment type="catalytic activity">
    <reaction evidence="11 13">
        <text>N(2)-acetyl-L-ornithine + L-glutamate = N-acetyl-L-glutamate + L-ornithine</text>
        <dbReference type="Rhea" id="RHEA:15349"/>
        <dbReference type="ChEBI" id="CHEBI:29985"/>
        <dbReference type="ChEBI" id="CHEBI:44337"/>
        <dbReference type="ChEBI" id="CHEBI:46911"/>
        <dbReference type="ChEBI" id="CHEBI:57805"/>
        <dbReference type="EC" id="2.3.1.35"/>
    </reaction>
</comment>
<evidence type="ECO:0000256" key="4">
    <source>
        <dbReference type="ARBA" id="ARBA00022571"/>
    </source>
</evidence>
<dbReference type="UniPathway" id="UPA00068">
    <property type="reaction ID" value="UER00106"/>
</dbReference>
<evidence type="ECO:0000256" key="7">
    <source>
        <dbReference type="ARBA" id="ARBA00022813"/>
    </source>
</evidence>
<evidence type="ECO:0000313" key="14">
    <source>
        <dbReference type="EMBL" id="QJC53756.1"/>
    </source>
</evidence>
<dbReference type="NCBIfam" id="TIGR00120">
    <property type="entry name" value="ArgJ"/>
    <property type="match status" value="1"/>
</dbReference>
<dbReference type="PANTHER" id="PTHR23100">
    <property type="entry name" value="ARGININE BIOSYNTHESIS BIFUNCTIONAL PROTEIN ARGJ"/>
    <property type="match status" value="1"/>
</dbReference>
<feature type="binding site" evidence="13">
    <location>
        <position position="233"/>
    </location>
    <ligand>
        <name>substrate</name>
    </ligand>
</feature>
<dbReference type="GO" id="GO:0004042">
    <property type="term" value="F:L-glutamate N-acetyltransferase activity"/>
    <property type="evidence" value="ECO:0007669"/>
    <property type="project" value="UniProtKB-UniRule"/>
</dbReference>
<evidence type="ECO:0000313" key="15">
    <source>
        <dbReference type="Proteomes" id="UP000502136"/>
    </source>
</evidence>
<keyword evidence="13" id="KW-0963">Cytoplasm</keyword>
<dbReference type="EC" id="2.3.1.1" evidence="13"/>
<evidence type="ECO:0000256" key="10">
    <source>
        <dbReference type="ARBA" id="ARBA00048372"/>
    </source>
</evidence>
<dbReference type="FunFam" id="3.60.70.12:FF:000001">
    <property type="entry name" value="Arginine biosynthesis bifunctional protein ArgJ, chloroplastic"/>
    <property type="match status" value="1"/>
</dbReference>
<dbReference type="AlphaFoldDB" id="A0A6H2H2W4"/>
<sequence length="446" mass="45047">MAHEQAAAQAGDQAAAGLAAAEAASAASASSASSAQGHPAAAFTVVEDGSVTTPAGFRAGGLHCGLKKTDRHDLGAILCEVPAAAAAVYTTNKVQAAPLQATRESLAAGGRLRAMLVNSGNANACTGKQGLADAYEMRAAFAAAAGVPLEQVAVASTGVIGEALKMDRVRSGIAQLPARLKAGAEGADDFCQAILTTDLVKKSVCVSLQAGGRTVHVAGAAKGSGMIHPNMATMLGFVTTDAPVGSEALHALLRRATDRTFNMITVDGDTSTNDMLVAMASGLAGGEELTPAHPDWSAFASAVIYVCEVLAKAIARDGEGATKLIEVRVSGAESDASAAAIAKTIVGSSLVKSAVFGTDANWGRIIAAAGRAGEPLDPDTVDIALGPILTLRDSQPVAFDEDAALAYLKGDTVEIIVDLKLGGGQATAWGCDLTYDYVRINAAYRT</sequence>
<evidence type="ECO:0000256" key="8">
    <source>
        <dbReference type="ARBA" id="ARBA00023268"/>
    </source>
</evidence>
<feature type="binding site" evidence="13">
    <location>
        <position position="196"/>
    </location>
    <ligand>
        <name>substrate</name>
    </ligand>
</feature>
<comment type="pathway">
    <text evidence="13">Amino-acid biosynthesis; L-arginine biosynthesis; N(2)-acetyl-L-ornithine from L-glutamate: step 1/4.</text>
</comment>
<evidence type="ECO:0000256" key="1">
    <source>
        <dbReference type="ARBA" id="ARBA00004496"/>
    </source>
</evidence>
<dbReference type="InterPro" id="IPR016117">
    <property type="entry name" value="ArgJ-like_dom_sf"/>
</dbReference>
<reference evidence="14 15" key="1">
    <citation type="submission" date="2020-04" db="EMBL/GenBank/DDBJ databases">
        <title>Novel Paenibacillus strain UniB2 isolated from commercial digestive syrup.</title>
        <authorList>
            <person name="Thorat V."/>
            <person name="Kirdat K."/>
            <person name="Tiwarekar B."/>
            <person name="Yadav A."/>
        </authorList>
    </citation>
    <scope>NUCLEOTIDE SEQUENCE [LARGE SCALE GENOMIC DNA]</scope>
    <source>
        <strain evidence="14 15">UniB2</strain>
    </source>
</reference>
<feature type="chain" id="PRO_5026398215" description="Arginine biosynthesis bifunctional protein ArgJ beta chain" evidence="13">
    <location>
        <begin position="233"/>
        <end position="446"/>
    </location>
</feature>
<evidence type="ECO:0000256" key="12">
    <source>
        <dbReference type="ARBA" id="ARBA00054976"/>
    </source>
</evidence>
<evidence type="ECO:0000256" key="6">
    <source>
        <dbReference type="ARBA" id="ARBA00022679"/>
    </source>
</evidence>
<dbReference type="Gene3D" id="3.10.20.340">
    <property type="entry name" value="ArgJ beta chain, C-terminal domain"/>
    <property type="match status" value="1"/>
</dbReference>
<dbReference type="Gene3D" id="3.30.2330.10">
    <property type="entry name" value="arginine biosynthesis bifunctional protein suprefamily"/>
    <property type="match status" value="1"/>
</dbReference>
<dbReference type="FunFam" id="3.10.20.340:FF:000001">
    <property type="entry name" value="Arginine biosynthesis bifunctional protein ArgJ, chloroplastic"/>
    <property type="match status" value="1"/>
</dbReference>
<dbReference type="SUPFAM" id="SSF56266">
    <property type="entry name" value="DmpA/ArgJ-like"/>
    <property type="match status" value="1"/>
</dbReference>
<feature type="binding site" evidence="13">
    <location>
        <position position="222"/>
    </location>
    <ligand>
        <name>substrate</name>
    </ligand>
</feature>
<dbReference type="InterPro" id="IPR042195">
    <property type="entry name" value="ArgJ_beta_C"/>
</dbReference>
<dbReference type="HAMAP" id="MF_01106">
    <property type="entry name" value="ArgJ"/>
    <property type="match status" value="1"/>
</dbReference>
<dbReference type="GO" id="GO:0006526">
    <property type="term" value="P:L-arginine biosynthetic process"/>
    <property type="evidence" value="ECO:0007669"/>
    <property type="project" value="UniProtKB-UniRule"/>
</dbReference>
<gene>
    <name evidence="13 14" type="primary">argJ</name>
    <name evidence="14" type="ORF">HGI30_21010</name>
</gene>
<comment type="pathway">
    <text evidence="13">Amino-acid biosynthesis; L-arginine biosynthesis; L-ornithine and N-acetyl-L-glutamate from L-glutamate and N(2)-acetyl-L-ornithine (cyclic): step 1/1.</text>
</comment>
<comment type="subcellular location">
    <subcellularLocation>
        <location evidence="1 13">Cytoplasm</location>
    </subcellularLocation>
</comment>
<evidence type="ECO:0000256" key="3">
    <source>
        <dbReference type="ARBA" id="ARBA00011475"/>
    </source>
</evidence>
<comment type="similarity">
    <text evidence="2 13">Belongs to the ArgJ family.</text>
</comment>
<feature type="binding site" evidence="13">
    <location>
        <position position="441"/>
    </location>
    <ligand>
        <name>substrate</name>
    </ligand>
</feature>
<evidence type="ECO:0000256" key="9">
    <source>
        <dbReference type="ARBA" id="ARBA00023315"/>
    </source>
</evidence>
<dbReference type="NCBIfam" id="NF003802">
    <property type="entry name" value="PRK05388.1"/>
    <property type="match status" value="1"/>
</dbReference>
<comment type="subunit">
    <text evidence="3 13">Heterotetramer of two alpha and two beta chains.</text>
</comment>
<dbReference type="EMBL" id="CP051428">
    <property type="protein sequence ID" value="QJC53756.1"/>
    <property type="molecule type" value="Genomic_DNA"/>
</dbReference>
<dbReference type="Gene3D" id="3.60.70.12">
    <property type="entry name" value="L-amino peptidase D-ALA esterase/amidase"/>
    <property type="match status" value="1"/>
</dbReference>
<feature type="binding site" evidence="13">
    <location>
        <position position="446"/>
    </location>
    <ligand>
        <name>substrate</name>
    </ligand>
</feature>
<evidence type="ECO:0000256" key="2">
    <source>
        <dbReference type="ARBA" id="ARBA00006774"/>
    </source>
</evidence>
<dbReference type="InterPro" id="IPR002813">
    <property type="entry name" value="Arg_biosynth_ArgJ"/>
</dbReference>
<dbReference type="Proteomes" id="UP000502136">
    <property type="component" value="Chromosome"/>
</dbReference>
<keyword evidence="4 13" id="KW-0055">Arginine biosynthesis</keyword>
<feature type="site" description="Cleavage; by autolysis" evidence="13">
    <location>
        <begin position="232"/>
        <end position="233"/>
    </location>
</feature>
<dbReference type="GO" id="GO:0006592">
    <property type="term" value="P:ornithine biosynthetic process"/>
    <property type="evidence" value="ECO:0007669"/>
    <property type="project" value="TreeGrafter"/>
</dbReference>
<dbReference type="CDD" id="cd02152">
    <property type="entry name" value="OAT"/>
    <property type="match status" value="1"/>
</dbReference>
<evidence type="ECO:0000256" key="5">
    <source>
        <dbReference type="ARBA" id="ARBA00022605"/>
    </source>
</evidence>
<evidence type="ECO:0000256" key="11">
    <source>
        <dbReference type="ARBA" id="ARBA00049439"/>
    </source>
</evidence>
<keyword evidence="15" id="KW-1185">Reference proteome</keyword>
<proteinExistence type="inferred from homology"/>
<keyword evidence="7 13" id="KW-0068">Autocatalytic cleavage</keyword>
<feature type="site" description="Involved in the stabilization of negative charge on the oxyanion by the formation of the oxyanion hole" evidence="13">
    <location>
        <position position="157"/>
    </location>
</feature>
<keyword evidence="8 13" id="KW-0511">Multifunctional enzyme</keyword>
<comment type="catalytic activity">
    <reaction evidence="10 13">
        <text>L-glutamate + acetyl-CoA = N-acetyl-L-glutamate + CoA + H(+)</text>
        <dbReference type="Rhea" id="RHEA:24292"/>
        <dbReference type="ChEBI" id="CHEBI:15378"/>
        <dbReference type="ChEBI" id="CHEBI:29985"/>
        <dbReference type="ChEBI" id="CHEBI:44337"/>
        <dbReference type="ChEBI" id="CHEBI:57287"/>
        <dbReference type="ChEBI" id="CHEBI:57288"/>
        <dbReference type="EC" id="2.3.1.1"/>
    </reaction>
</comment>
<feature type="active site" description="Nucleophile" evidence="13">
    <location>
        <position position="233"/>
    </location>
</feature>
<keyword evidence="5 13" id="KW-0028">Amino-acid biosynthesis</keyword>
<dbReference type="GO" id="GO:0005737">
    <property type="term" value="C:cytoplasm"/>
    <property type="evidence" value="ECO:0007669"/>
    <property type="project" value="UniProtKB-SubCell"/>
</dbReference>
<feature type="site" description="Involved in the stabilization of negative charge on the oxyanion by the formation of the oxyanion hole" evidence="13">
    <location>
        <position position="158"/>
    </location>
</feature>
<comment type="function">
    <text evidence="12 13">Catalyzes two activities which are involved in the cyclic version of arginine biosynthesis: the synthesis of N-acetylglutamate from glutamate and acetyl-CoA as the acetyl donor, and of ornithine by transacetylation between N(2)-acetylornithine and glutamate.</text>
</comment>
<dbReference type="PANTHER" id="PTHR23100:SF0">
    <property type="entry name" value="ARGININE BIOSYNTHESIS BIFUNCTIONAL PROTEIN ARGJ, MITOCHONDRIAL"/>
    <property type="match status" value="1"/>
</dbReference>
<accession>A0A6H2H2W4</accession>